<sequence length="465" mass="51576">MLLDLSAELLEEIGSKLAHADYVNLRAVCKDLDGAMQRLFFSVLVLTLGEHPKREDFVPILLEMLQALGTGQTGWSTHARTLRIRRGRGATRQEAVTLPVSDDEMNNLLASALKSIPKVHAVVWEARGHAEQDSSPWEKTTGTICEFLNTLTALDELQLDIQGTVDVSSLKVRGLRKFTLKSPRWGSRFDFSWMTPPPEPTMYADISQLVAKNQLASLHLEGTDEWSKVWRTLRTKSDEFPIKLTEITTNVVTPELFDYLNSYSGIEKLTLLDPDGGSHDKSDRLANTFFETVVPHHATSLVELSCPAGYESRFSFGTHNVDVISLLHKLESLEMSINAEIPVASIGISVEAEQADINTVVTLLLETAATLPFLRSLAIYSAETESNRGVWCGNGMINHTYAVDAAIEKAMQAFRSNVPCSAIVRAGSHTYELEPLSGQDPAREGDSDPDPERLGYQQKGWFSRF</sequence>
<protein>
    <recommendedName>
        <fullName evidence="4">F-box domain-containing protein</fullName>
    </recommendedName>
</protein>
<accession>A0AAD6ZVQ4</accession>
<evidence type="ECO:0008006" key="4">
    <source>
        <dbReference type="Google" id="ProtNLM"/>
    </source>
</evidence>
<dbReference type="Proteomes" id="UP001218218">
    <property type="component" value="Unassembled WGS sequence"/>
</dbReference>
<evidence type="ECO:0000313" key="2">
    <source>
        <dbReference type="EMBL" id="KAJ7342527.1"/>
    </source>
</evidence>
<comment type="caution">
    <text evidence="2">The sequence shown here is derived from an EMBL/GenBank/DDBJ whole genome shotgun (WGS) entry which is preliminary data.</text>
</comment>
<organism evidence="2 3">
    <name type="scientific">Mycena albidolilacea</name>
    <dbReference type="NCBI Taxonomy" id="1033008"/>
    <lineage>
        <taxon>Eukaryota</taxon>
        <taxon>Fungi</taxon>
        <taxon>Dikarya</taxon>
        <taxon>Basidiomycota</taxon>
        <taxon>Agaricomycotina</taxon>
        <taxon>Agaricomycetes</taxon>
        <taxon>Agaricomycetidae</taxon>
        <taxon>Agaricales</taxon>
        <taxon>Marasmiineae</taxon>
        <taxon>Mycenaceae</taxon>
        <taxon>Mycena</taxon>
    </lineage>
</organism>
<feature type="region of interest" description="Disordered" evidence="1">
    <location>
        <begin position="433"/>
        <end position="465"/>
    </location>
</feature>
<proteinExistence type="predicted"/>
<name>A0AAD6ZVQ4_9AGAR</name>
<evidence type="ECO:0000313" key="3">
    <source>
        <dbReference type="Proteomes" id="UP001218218"/>
    </source>
</evidence>
<reference evidence="2" key="1">
    <citation type="submission" date="2023-03" db="EMBL/GenBank/DDBJ databases">
        <title>Massive genome expansion in bonnet fungi (Mycena s.s.) driven by repeated elements and novel gene families across ecological guilds.</title>
        <authorList>
            <consortium name="Lawrence Berkeley National Laboratory"/>
            <person name="Harder C.B."/>
            <person name="Miyauchi S."/>
            <person name="Viragh M."/>
            <person name="Kuo A."/>
            <person name="Thoen E."/>
            <person name="Andreopoulos B."/>
            <person name="Lu D."/>
            <person name="Skrede I."/>
            <person name="Drula E."/>
            <person name="Henrissat B."/>
            <person name="Morin E."/>
            <person name="Kohler A."/>
            <person name="Barry K."/>
            <person name="LaButti K."/>
            <person name="Morin E."/>
            <person name="Salamov A."/>
            <person name="Lipzen A."/>
            <person name="Mereny Z."/>
            <person name="Hegedus B."/>
            <person name="Baldrian P."/>
            <person name="Stursova M."/>
            <person name="Weitz H."/>
            <person name="Taylor A."/>
            <person name="Grigoriev I.V."/>
            <person name="Nagy L.G."/>
            <person name="Martin F."/>
            <person name="Kauserud H."/>
        </authorList>
    </citation>
    <scope>NUCLEOTIDE SEQUENCE</scope>
    <source>
        <strain evidence="2">CBHHK002</strain>
    </source>
</reference>
<feature type="compositionally biased region" description="Basic and acidic residues" evidence="1">
    <location>
        <begin position="441"/>
        <end position="453"/>
    </location>
</feature>
<dbReference type="AlphaFoldDB" id="A0AAD6ZVQ4"/>
<evidence type="ECO:0000256" key="1">
    <source>
        <dbReference type="SAM" id="MobiDB-lite"/>
    </source>
</evidence>
<dbReference type="EMBL" id="JARIHO010000025">
    <property type="protein sequence ID" value="KAJ7342527.1"/>
    <property type="molecule type" value="Genomic_DNA"/>
</dbReference>
<keyword evidence="3" id="KW-1185">Reference proteome</keyword>
<gene>
    <name evidence="2" type="ORF">DFH08DRAFT_874476</name>
</gene>